<keyword evidence="3" id="KW-1003">Cell membrane</keyword>
<feature type="transmembrane region" description="Helical" evidence="7">
    <location>
        <begin position="74"/>
        <end position="94"/>
    </location>
</feature>
<dbReference type="InterPro" id="IPR010065">
    <property type="entry name" value="AA_ABC_transptr_permease_3TM"/>
</dbReference>
<dbReference type="InterPro" id="IPR043429">
    <property type="entry name" value="ArtM/GltK/GlnP/TcyL/YhdX-like"/>
</dbReference>
<dbReference type="RefSeq" id="WP_209977421.1">
    <property type="nucleotide sequence ID" value="NZ_JAGGLB010000036.1"/>
</dbReference>
<dbReference type="SUPFAM" id="SSF161098">
    <property type="entry name" value="MetI-like"/>
    <property type="match status" value="1"/>
</dbReference>
<comment type="subcellular location">
    <subcellularLocation>
        <location evidence="1 7">Cell membrane</location>
        <topology evidence="1 7">Multi-pass membrane protein</topology>
    </subcellularLocation>
</comment>
<dbReference type="PROSITE" id="PS50928">
    <property type="entry name" value="ABC_TM1"/>
    <property type="match status" value="1"/>
</dbReference>
<keyword evidence="10" id="KW-1185">Reference proteome</keyword>
<evidence type="ECO:0000313" key="9">
    <source>
        <dbReference type="EMBL" id="MBP1995634.1"/>
    </source>
</evidence>
<feature type="transmembrane region" description="Helical" evidence="7">
    <location>
        <begin position="153"/>
        <end position="172"/>
    </location>
</feature>
<name>A0ABS4J707_9BACL</name>
<keyword evidence="4 7" id="KW-0812">Transmembrane</keyword>
<feature type="transmembrane region" description="Helical" evidence="7">
    <location>
        <begin position="358"/>
        <end position="376"/>
    </location>
</feature>
<feature type="transmembrane region" description="Helical" evidence="7">
    <location>
        <begin position="125"/>
        <end position="141"/>
    </location>
</feature>
<accession>A0ABS4J707</accession>
<evidence type="ECO:0000256" key="4">
    <source>
        <dbReference type="ARBA" id="ARBA00022692"/>
    </source>
</evidence>
<protein>
    <submittedName>
        <fullName evidence="9">General L-amino acid transport system permease protein</fullName>
    </submittedName>
</protein>
<dbReference type="CDD" id="cd06261">
    <property type="entry name" value="TM_PBP2"/>
    <property type="match status" value="1"/>
</dbReference>
<gene>
    <name evidence="9" type="ORF">J2Z66_007276</name>
</gene>
<keyword evidence="2 7" id="KW-0813">Transport</keyword>
<sequence>MSVAKPRVSVSGLGWIRKNLFDGWFNSVLTLVSALILFFIAKGILGWTLFTAKWDVIAANLRILMVGQYTASEIWRVWVTLALMALLLGISWGIRKGLITQIAVCFMIIFAIVGVMPFLTATSRLWLFGAIVLMLIGYWIGHKFHFAKKIHMFGWLLFFPLVLMMLSGAGVLKNVSSTLWGGFLLTVLIAGVTIVFSFPLGILLSLGRRSKLVLVRWFSIAYIEIIRGVPLVTVLFMAQLLLPLFMGNGIELSNVLRAMIGFTLFNAAYVAETIRGGMQAVPRGQYEAAEALGLNYVQKMTFIVMPQALRSVIPALVGIVIEVFKDTSLVAIVSLMDLMGIAKRIIANPEFLGRQMEVFVFVAVVFLIFCLLMSKVSRGLEASLDRRKN</sequence>
<keyword evidence="6 7" id="KW-0472">Membrane</keyword>
<feature type="transmembrane region" description="Helical" evidence="7">
    <location>
        <begin position="178"/>
        <end position="204"/>
    </location>
</feature>
<proteinExistence type="inferred from homology"/>
<evidence type="ECO:0000256" key="7">
    <source>
        <dbReference type="RuleBase" id="RU363032"/>
    </source>
</evidence>
<dbReference type="Gene3D" id="1.10.3720.10">
    <property type="entry name" value="MetI-like"/>
    <property type="match status" value="1"/>
</dbReference>
<comment type="caution">
    <text evidence="9">The sequence shown here is derived from an EMBL/GenBank/DDBJ whole genome shotgun (WGS) entry which is preliminary data.</text>
</comment>
<reference evidence="9 10" key="1">
    <citation type="submission" date="2021-03" db="EMBL/GenBank/DDBJ databases">
        <title>Genomic Encyclopedia of Type Strains, Phase IV (KMG-IV): sequencing the most valuable type-strain genomes for metagenomic binning, comparative biology and taxonomic classification.</title>
        <authorList>
            <person name="Goeker M."/>
        </authorList>
    </citation>
    <scope>NUCLEOTIDE SEQUENCE [LARGE SCALE GENOMIC DNA]</scope>
    <source>
        <strain evidence="9 10">DSM 26048</strain>
    </source>
</reference>
<dbReference type="InterPro" id="IPR035906">
    <property type="entry name" value="MetI-like_sf"/>
</dbReference>
<evidence type="ECO:0000256" key="3">
    <source>
        <dbReference type="ARBA" id="ARBA00022475"/>
    </source>
</evidence>
<feature type="transmembrane region" description="Helical" evidence="7">
    <location>
        <begin position="302"/>
        <end position="321"/>
    </location>
</feature>
<dbReference type="NCBIfam" id="TIGR01726">
    <property type="entry name" value="HEQRo_perm_3TM"/>
    <property type="match status" value="1"/>
</dbReference>
<feature type="transmembrane region" description="Helical" evidence="7">
    <location>
        <begin position="225"/>
        <end position="246"/>
    </location>
</feature>
<feature type="domain" description="ABC transmembrane type-1" evidence="8">
    <location>
        <begin position="183"/>
        <end position="377"/>
    </location>
</feature>
<dbReference type="EMBL" id="JAGGLB010000036">
    <property type="protein sequence ID" value="MBP1995634.1"/>
    <property type="molecule type" value="Genomic_DNA"/>
</dbReference>
<comment type="similarity">
    <text evidence="7">Belongs to the binding-protein-dependent transport system permease family.</text>
</comment>
<feature type="transmembrane region" description="Helical" evidence="7">
    <location>
        <begin position="21"/>
        <end position="41"/>
    </location>
</feature>
<dbReference type="Proteomes" id="UP001519287">
    <property type="component" value="Unassembled WGS sequence"/>
</dbReference>
<evidence type="ECO:0000256" key="6">
    <source>
        <dbReference type="ARBA" id="ARBA00023136"/>
    </source>
</evidence>
<organism evidence="9 10">
    <name type="scientific">Paenibacillus eucommiae</name>
    <dbReference type="NCBI Taxonomy" id="1355755"/>
    <lineage>
        <taxon>Bacteria</taxon>
        <taxon>Bacillati</taxon>
        <taxon>Bacillota</taxon>
        <taxon>Bacilli</taxon>
        <taxon>Bacillales</taxon>
        <taxon>Paenibacillaceae</taxon>
        <taxon>Paenibacillus</taxon>
    </lineage>
</organism>
<keyword evidence="5 7" id="KW-1133">Transmembrane helix</keyword>
<dbReference type="Pfam" id="PF00528">
    <property type="entry name" value="BPD_transp_1"/>
    <property type="match status" value="1"/>
</dbReference>
<evidence type="ECO:0000256" key="2">
    <source>
        <dbReference type="ARBA" id="ARBA00022448"/>
    </source>
</evidence>
<feature type="transmembrane region" description="Helical" evidence="7">
    <location>
        <begin position="101"/>
        <end position="119"/>
    </location>
</feature>
<dbReference type="PANTHER" id="PTHR30614:SF41">
    <property type="entry name" value="INNER MEMBRANE AMINO-ACID ABC TRANSPORTER PERMEASE PROTEIN YHDY"/>
    <property type="match status" value="1"/>
</dbReference>
<evidence type="ECO:0000259" key="8">
    <source>
        <dbReference type="PROSITE" id="PS50928"/>
    </source>
</evidence>
<dbReference type="PANTHER" id="PTHR30614">
    <property type="entry name" value="MEMBRANE COMPONENT OF AMINO ACID ABC TRANSPORTER"/>
    <property type="match status" value="1"/>
</dbReference>
<evidence type="ECO:0000256" key="1">
    <source>
        <dbReference type="ARBA" id="ARBA00004651"/>
    </source>
</evidence>
<dbReference type="InterPro" id="IPR000515">
    <property type="entry name" value="MetI-like"/>
</dbReference>
<evidence type="ECO:0000256" key="5">
    <source>
        <dbReference type="ARBA" id="ARBA00022989"/>
    </source>
</evidence>
<evidence type="ECO:0000313" key="10">
    <source>
        <dbReference type="Proteomes" id="UP001519287"/>
    </source>
</evidence>
<feature type="transmembrane region" description="Helical" evidence="7">
    <location>
        <begin position="327"/>
        <end position="346"/>
    </location>
</feature>